<name>A0A644Y457_9ZZZZ</name>
<dbReference type="AlphaFoldDB" id="A0A644Y457"/>
<comment type="caution">
    <text evidence="1">The sequence shown here is derived from an EMBL/GenBank/DDBJ whole genome shotgun (WGS) entry which is preliminary data.</text>
</comment>
<organism evidence="1">
    <name type="scientific">bioreactor metagenome</name>
    <dbReference type="NCBI Taxonomy" id="1076179"/>
    <lineage>
        <taxon>unclassified sequences</taxon>
        <taxon>metagenomes</taxon>
        <taxon>ecological metagenomes</taxon>
    </lineage>
</organism>
<reference evidence="1" key="1">
    <citation type="submission" date="2019-08" db="EMBL/GenBank/DDBJ databases">
        <authorList>
            <person name="Kucharzyk K."/>
            <person name="Murdoch R.W."/>
            <person name="Higgins S."/>
            <person name="Loffler F."/>
        </authorList>
    </citation>
    <scope>NUCLEOTIDE SEQUENCE</scope>
</reference>
<protein>
    <recommendedName>
        <fullName evidence="2">Nucleoid-associated protein</fullName>
    </recommendedName>
</protein>
<dbReference type="InterPro" id="IPR007358">
    <property type="entry name" value="Nucleoid_associated_NdpA"/>
</dbReference>
<dbReference type="Pfam" id="PF04245">
    <property type="entry name" value="NA37"/>
    <property type="match status" value="1"/>
</dbReference>
<evidence type="ECO:0000313" key="1">
    <source>
        <dbReference type="EMBL" id="MPM22957.1"/>
    </source>
</evidence>
<evidence type="ECO:0008006" key="2">
    <source>
        <dbReference type="Google" id="ProtNLM"/>
    </source>
</evidence>
<accession>A0A644Y457</accession>
<gene>
    <name evidence="1" type="ORF">SDC9_69418</name>
</gene>
<dbReference type="EMBL" id="VSSQ01003925">
    <property type="protein sequence ID" value="MPM22957.1"/>
    <property type="molecule type" value="Genomic_DNA"/>
</dbReference>
<sequence>MINIENAFLSKLIIHRVGNKVLEDGLTLSDELVSLSDAYLSSLGGPLLVPFGKEDLLYNFYHDTDVHLNVMHTRCKKIFNSPDDEFIGASVAAARELYELMQNPKLHGGEFWVAYFKGMVVDDEECDAVAFFLMDERKNFVKLYNKETKYAIEMQSGTDPSGFLSGCLICNTGIENGYIVSCTGKSKSLDLRLWMDNFMVLKQNIDSFYRTQMAMRMVKDFVMEKMPEEFETTRPDQAELLTKSMEFFKASNEFALKDFQGDVLQQPELKESFTHFAKQYSREQDLNMGENFPMNERAVKKMARHFKSVIKLDTNFHIYVHGRREWIERGFDEERKLNFYKTYFEKED</sequence>
<dbReference type="GO" id="GO:0009295">
    <property type="term" value="C:nucleoid"/>
    <property type="evidence" value="ECO:0007669"/>
    <property type="project" value="InterPro"/>
</dbReference>
<proteinExistence type="predicted"/>